<comment type="subcellular location">
    <subcellularLocation>
        <location evidence="3">Endosome</location>
        <location evidence="3">Multivesicular body membrane</location>
        <topology evidence="3">Single-pass type II membrane protein</topology>
    </subcellularLocation>
    <subcellularLocation>
        <location evidence="2">Prevacuolar compartment membrane</location>
        <topology evidence="2">Single-pass type II membrane protein</topology>
    </subcellularLocation>
</comment>
<organism evidence="22 23">
    <name type="scientific">Jaminaea rosea</name>
    <dbReference type="NCBI Taxonomy" id="1569628"/>
    <lineage>
        <taxon>Eukaryota</taxon>
        <taxon>Fungi</taxon>
        <taxon>Dikarya</taxon>
        <taxon>Basidiomycota</taxon>
        <taxon>Ustilaginomycotina</taxon>
        <taxon>Exobasidiomycetes</taxon>
        <taxon>Microstromatales</taxon>
        <taxon>Microstromatales incertae sedis</taxon>
        <taxon>Jaminaea</taxon>
    </lineage>
</organism>
<evidence type="ECO:0000256" key="5">
    <source>
        <dbReference type="ARBA" id="ARBA00011137"/>
    </source>
</evidence>
<dbReference type="GO" id="GO:0005775">
    <property type="term" value="C:vacuolar lumen"/>
    <property type="evidence" value="ECO:0007669"/>
    <property type="project" value="TreeGrafter"/>
</dbReference>
<dbReference type="GO" id="GO:0004806">
    <property type="term" value="F:triacylglycerol lipase activity"/>
    <property type="evidence" value="ECO:0007669"/>
    <property type="project" value="UniProtKB-EC"/>
</dbReference>
<dbReference type="GO" id="GO:0034727">
    <property type="term" value="P:piecemeal microautophagy of the nucleus"/>
    <property type="evidence" value="ECO:0007669"/>
    <property type="project" value="TreeGrafter"/>
</dbReference>
<name>A0A316UN22_9BASI</name>
<feature type="domain" description="Fungal lipase-type" evidence="21">
    <location>
        <begin position="262"/>
        <end position="298"/>
    </location>
</feature>
<evidence type="ECO:0000256" key="8">
    <source>
        <dbReference type="ARBA" id="ARBA00022753"/>
    </source>
</evidence>
<evidence type="ECO:0000256" key="11">
    <source>
        <dbReference type="ARBA" id="ARBA00022968"/>
    </source>
</evidence>
<sequence>MAAAMATFSRAWLMAILLLVITLATASTPCSAGVMLPSTWPLGGIQSYLADAVANVLRPPPTLPAMGPIQTKIQRVRRLRDARSYTRQRARLLSAARRHPSPAHGDMAINALSSLHSLLEWEDVDLIVPDTSKRSTLLALAKMSSSAYESPPGPPSWEDGFEGWNLTESFGWVENGIRGHIFSNGPQNDTIVMALKGTSAGILPGGDDTGRRDKVNDNLLFSCCCARVSWTWSPVCPCPFSSTKCSQPCLERSLLTESFYYPLITDLYNNVSYAYPTSQIWVTGHSLGGALSSLIGMTFGIPAVTFEAPAERMAARRLHLPTPPPMKHDNDATSGVPRLPITHVYHSADPIPMGTCTGSSSLCGQAGYAMESRCHAGDVVLYNTTYYLGWSENIVKHRIATLVDDLLTEDWGDRVRREKGKSVKKGGSGRASWWPWKGSKGKDKDDEWLDRIGEVPELSDQSKCQDCLDWEFVDRDKTK</sequence>
<evidence type="ECO:0000256" key="10">
    <source>
        <dbReference type="ARBA" id="ARBA00022963"/>
    </source>
</evidence>
<dbReference type="GeneID" id="37028213"/>
<dbReference type="InterPro" id="IPR050805">
    <property type="entry name" value="ATG15_Lipase"/>
</dbReference>
<gene>
    <name evidence="22" type="ORF">BDZ90DRAFT_232798</name>
</gene>
<dbReference type="GO" id="GO:0046461">
    <property type="term" value="P:neutral lipid catabolic process"/>
    <property type="evidence" value="ECO:0007669"/>
    <property type="project" value="TreeGrafter"/>
</dbReference>
<dbReference type="CDD" id="cd00519">
    <property type="entry name" value="Lipase_3"/>
    <property type="match status" value="1"/>
</dbReference>
<evidence type="ECO:0000313" key="23">
    <source>
        <dbReference type="Proteomes" id="UP000245884"/>
    </source>
</evidence>
<evidence type="ECO:0000256" key="1">
    <source>
        <dbReference type="ARBA" id="ARBA00001024"/>
    </source>
</evidence>
<evidence type="ECO:0000256" key="14">
    <source>
        <dbReference type="ARBA" id="ARBA00023098"/>
    </source>
</evidence>
<dbReference type="AlphaFoldDB" id="A0A316UN22"/>
<comment type="similarity">
    <text evidence="4">Belongs to the AB hydrolase superfamily. Lipase family.</text>
</comment>
<dbReference type="GO" id="GO:0004620">
    <property type="term" value="F:phospholipase activity"/>
    <property type="evidence" value="ECO:0007669"/>
    <property type="project" value="TreeGrafter"/>
</dbReference>
<keyword evidence="23" id="KW-1185">Reference proteome</keyword>
<protein>
    <recommendedName>
        <fullName evidence="6">triacylglycerol lipase</fullName>
        <ecNumber evidence="6">3.1.1.3</ecNumber>
    </recommendedName>
    <alternativeName>
        <fullName evidence="18">Autophagy-related protein 15</fullName>
    </alternativeName>
</protein>
<feature type="region of interest" description="Disordered" evidence="19">
    <location>
        <begin position="417"/>
        <end position="447"/>
    </location>
</feature>
<feature type="signal peptide" evidence="20">
    <location>
        <begin position="1"/>
        <end position="26"/>
    </location>
</feature>
<feature type="chain" id="PRO_5016316635" description="triacylglycerol lipase" evidence="20">
    <location>
        <begin position="27"/>
        <end position="479"/>
    </location>
</feature>
<dbReference type="PANTHER" id="PTHR47175:SF2">
    <property type="entry name" value="LIPASE ATG15-RELATED"/>
    <property type="match status" value="1"/>
</dbReference>
<dbReference type="OrthoDB" id="58570at2759"/>
<evidence type="ECO:0000256" key="18">
    <source>
        <dbReference type="ARBA" id="ARBA00029828"/>
    </source>
</evidence>
<evidence type="ECO:0000313" key="22">
    <source>
        <dbReference type="EMBL" id="PWN26666.1"/>
    </source>
</evidence>
<reference evidence="22 23" key="1">
    <citation type="journal article" date="2018" name="Mol. Biol. Evol.">
        <title>Broad Genomic Sampling Reveals a Smut Pathogenic Ancestry of the Fungal Clade Ustilaginomycotina.</title>
        <authorList>
            <person name="Kijpornyongpan T."/>
            <person name="Mondo S.J."/>
            <person name="Barry K."/>
            <person name="Sandor L."/>
            <person name="Lee J."/>
            <person name="Lipzen A."/>
            <person name="Pangilinan J."/>
            <person name="LaButti K."/>
            <person name="Hainaut M."/>
            <person name="Henrissat B."/>
            <person name="Grigoriev I.V."/>
            <person name="Spatafora J.W."/>
            <person name="Aime M.C."/>
        </authorList>
    </citation>
    <scope>NUCLEOTIDE SEQUENCE [LARGE SCALE GENOMIC DNA]</scope>
    <source>
        <strain evidence="22 23">MCA 5214</strain>
    </source>
</reference>
<keyword evidence="7" id="KW-0812">Transmembrane</keyword>
<evidence type="ECO:0000256" key="13">
    <source>
        <dbReference type="ARBA" id="ARBA00023006"/>
    </source>
</evidence>
<keyword evidence="14" id="KW-0443">Lipid metabolism</keyword>
<evidence type="ECO:0000256" key="6">
    <source>
        <dbReference type="ARBA" id="ARBA00013279"/>
    </source>
</evidence>
<accession>A0A316UN22</accession>
<evidence type="ECO:0000256" key="2">
    <source>
        <dbReference type="ARBA" id="ARBA00004270"/>
    </source>
</evidence>
<proteinExistence type="inferred from homology"/>
<keyword evidence="15" id="KW-0472">Membrane</keyword>
<dbReference type="EC" id="3.1.1.3" evidence="6"/>
<evidence type="ECO:0000256" key="16">
    <source>
        <dbReference type="ARBA" id="ARBA00023180"/>
    </source>
</evidence>
<dbReference type="EMBL" id="KZ819670">
    <property type="protein sequence ID" value="PWN26666.1"/>
    <property type="molecule type" value="Genomic_DNA"/>
</dbReference>
<dbReference type="GO" id="GO:0032585">
    <property type="term" value="C:multivesicular body membrane"/>
    <property type="evidence" value="ECO:0007669"/>
    <property type="project" value="UniProtKB-SubCell"/>
</dbReference>
<dbReference type="GO" id="GO:0034496">
    <property type="term" value="P:multivesicular body membrane disassembly"/>
    <property type="evidence" value="ECO:0007669"/>
    <property type="project" value="TreeGrafter"/>
</dbReference>
<evidence type="ECO:0000256" key="12">
    <source>
        <dbReference type="ARBA" id="ARBA00022989"/>
    </source>
</evidence>
<evidence type="ECO:0000256" key="15">
    <source>
        <dbReference type="ARBA" id="ARBA00023136"/>
    </source>
</evidence>
<dbReference type="GO" id="GO:0006660">
    <property type="term" value="P:phosphatidylserine catabolic process"/>
    <property type="evidence" value="ECO:0007669"/>
    <property type="project" value="TreeGrafter"/>
</dbReference>
<keyword evidence="20" id="KW-0732">Signal</keyword>
<comment type="subunit">
    <text evidence="5">Binds to both phosphatidylinositol (PI) and phosphatidylinositol 3,5-bisphosphate (PIP2).</text>
</comment>
<dbReference type="Pfam" id="PF01764">
    <property type="entry name" value="Lipase_3"/>
    <property type="match status" value="1"/>
</dbReference>
<dbReference type="InterPro" id="IPR002921">
    <property type="entry name" value="Fungal_lipase-type"/>
</dbReference>
<evidence type="ECO:0000256" key="4">
    <source>
        <dbReference type="ARBA" id="ARBA00010701"/>
    </source>
</evidence>
<dbReference type="Proteomes" id="UP000245884">
    <property type="component" value="Unassembled WGS sequence"/>
</dbReference>
<dbReference type="Gene3D" id="3.40.50.1820">
    <property type="entry name" value="alpha/beta hydrolase"/>
    <property type="match status" value="1"/>
</dbReference>
<dbReference type="RefSeq" id="XP_025361278.1">
    <property type="nucleotide sequence ID" value="XM_025506390.1"/>
</dbReference>
<keyword evidence="11" id="KW-0735">Signal-anchor</keyword>
<dbReference type="SUPFAM" id="SSF53474">
    <property type="entry name" value="alpha/beta-Hydrolases"/>
    <property type="match status" value="1"/>
</dbReference>
<evidence type="ECO:0000256" key="9">
    <source>
        <dbReference type="ARBA" id="ARBA00022801"/>
    </source>
</evidence>
<dbReference type="InterPro" id="IPR029058">
    <property type="entry name" value="AB_hydrolase_fold"/>
</dbReference>
<keyword evidence="9 22" id="KW-0378">Hydrolase</keyword>
<keyword evidence="13" id="KW-0072">Autophagy</keyword>
<evidence type="ECO:0000256" key="17">
    <source>
        <dbReference type="ARBA" id="ARBA00024663"/>
    </source>
</evidence>
<comment type="function">
    <text evidence="17">Lipase which is essential for lysis of subvacuolar cytoplasm to vacuole targeted bodies and intravacuolar autophagic bodies. Involved in the lysis of intravacuolar multivesicular body (MVB) vesicles. The intravacuolar membrane disintegration by ATG15 is critical to life span extension.</text>
</comment>
<evidence type="ECO:0000259" key="21">
    <source>
        <dbReference type="Pfam" id="PF01764"/>
    </source>
</evidence>
<evidence type="ECO:0000256" key="19">
    <source>
        <dbReference type="SAM" id="MobiDB-lite"/>
    </source>
</evidence>
<comment type="catalytic activity">
    <reaction evidence="1">
        <text>a triacylglycerol + H2O = a diacylglycerol + a fatty acid + H(+)</text>
        <dbReference type="Rhea" id="RHEA:12044"/>
        <dbReference type="ChEBI" id="CHEBI:15377"/>
        <dbReference type="ChEBI" id="CHEBI:15378"/>
        <dbReference type="ChEBI" id="CHEBI:17855"/>
        <dbReference type="ChEBI" id="CHEBI:18035"/>
        <dbReference type="ChEBI" id="CHEBI:28868"/>
        <dbReference type="EC" id="3.1.1.3"/>
    </reaction>
</comment>
<evidence type="ECO:0000256" key="20">
    <source>
        <dbReference type="SAM" id="SignalP"/>
    </source>
</evidence>
<evidence type="ECO:0000256" key="7">
    <source>
        <dbReference type="ARBA" id="ARBA00022692"/>
    </source>
</evidence>
<dbReference type="PANTHER" id="PTHR47175">
    <property type="entry name" value="LIPASE ATG15-RELATED"/>
    <property type="match status" value="1"/>
</dbReference>
<keyword evidence="12" id="KW-1133">Transmembrane helix</keyword>
<dbReference type="STRING" id="1569628.A0A316UN22"/>
<evidence type="ECO:0000256" key="3">
    <source>
        <dbReference type="ARBA" id="ARBA00004343"/>
    </source>
</evidence>
<keyword evidence="10" id="KW-0442">Lipid degradation</keyword>
<keyword evidence="16" id="KW-0325">Glycoprotein</keyword>
<keyword evidence="8" id="KW-0967">Endosome</keyword>